<sequence>MVLRVHARGHDATISIFTCRVGILDFRVEIPIARMSHEQIFSGLKKDVRSLLISAKLGLTPEQLKRDYVNMLGCPMPLKLLGFRNVLDMIREMPDVAYVDFMTDGSLVLKAVADDATRGIVELVARQRSAKKSPATRHGMGSFSPRYQHQRRMVLPRRGHAPPALPAHLRSQLRQLLSRGSLGLSQLENAYFRCFGLPLRMSSYGFYSIAEMLAVAGDMITVTQGRTGSLLSLKRANVAAPVRMGPVKSVFPPKRTLITVPVVNSKTTATCVQELKPSPQNGVLLNPDHAVLNVPKEVQGTQPMACTAPQPSQIGQDFQKCVIKLEEELRQHILENGQAGTVSPELKAKLRQVVAQKSEGMSVHDLPTEYKRVFGEELPVVQNGFLSTTEMVAALSDTLSLRPVAGQEGNHWMVMEIQPGPGQCAGSPSEPEGPGETGEALDSSNSGYYFSCGESSWDGREEEDKTSPDQDEDSELQITTKTFHQMVELYGSVKVSCRRGAVVPPDAIRGQRLRPPTLRNPRELVPVLVERVESPSHFYIRFEASQEARALENMMIEMRSCYTVPEVSERYRLPERYVRPGQVCCVAPQGIWFYRVVIHQVLNHSQAEVYYVDFGDVTIVQISSLQFLKSCYSDLPAQAVPSSLAGIKPSAGSWSEAATTSFQKLCCERTLVAALHSYHKHFLLLYLCDTYTEEDVYVHSALHAQGHGLSCAPVVSAELCGQFNPVSLYLGEGVFDEGREIEDEDPNMEPWADAATIIPEHHTSRSQSSCSPTHTIPKDKKHLPDLPALELIEVNATAQGGLKANPFVALQYKDPLLCCSEWEQGWTPSSTPGEAPTPGVVQSKCDLGYHADCAKPSPPCTVDVCELKLPCCDGGESPTVQPPNLKTLSLYTPGLMQSAYGMSPFPLFGTGDVLRVSSSFALGSSARLATGTGSPHLNWYLHKRA</sequence>
<name>A0ACC2FPC8_DALPE</name>
<dbReference type="Proteomes" id="UP001157502">
    <property type="component" value="Chromosome 24"/>
</dbReference>
<evidence type="ECO:0000313" key="2">
    <source>
        <dbReference type="Proteomes" id="UP001157502"/>
    </source>
</evidence>
<gene>
    <name evidence="1" type="ORF">DPEC_G00270300</name>
</gene>
<accession>A0ACC2FPC8</accession>
<comment type="caution">
    <text evidence="1">The sequence shown here is derived from an EMBL/GenBank/DDBJ whole genome shotgun (WGS) entry which is preliminary data.</text>
</comment>
<evidence type="ECO:0000313" key="1">
    <source>
        <dbReference type="EMBL" id="KAJ7993231.1"/>
    </source>
</evidence>
<proteinExistence type="predicted"/>
<reference evidence="1" key="1">
    <citation type="submission" date="2021-05" db="EMBL/GenBank/DDBJ databases">
        <authorList>
            <person name="Pan Q."/>
            <person name="Jouanno E."/>
            <person name="Zahm M."/>
            <person name="Klopp C."/>
            <person name="Cabau C."/>
            <person name="Louis A."/>
            <person name="Berthelot C."/>
            <person name="Parey E."/>
            <person name="Roest Crollius H."/>
            <person name="Montfort J."/>
            <person name="Robinson-Rechavi M."/>
            <person name="Bouchez O."/>
            <person name="Lampietro C."/>
            <person name="Lopez Roques C."/>
            <person name="Donnadieu C."/>
            <person name="Postlethwait J."/>
            <person name="Bobe J."/>
            <person name="Dillon D."/>
            <person name="Chandos A."/>
            <person name="von Hippel F."/>
            <person name="Guiguen Y."/>
        </authorList>
    </citation>
    <scope>NUCLEOTIDE SEQUENCE</scope>
    <source>
        <strain evidence="1">YG-Jan2019</strain>
    </source>
</reference>
<protein>
    <submittedName>
        <fullName evidence="1">Uncharacterized protein</fullName>
    </submittedName>
</protein>
<keyword evidence="2" id="KW-1185">Reference proteome</keyword>
<organism evidence="1 2">
    <name type="scientific">Dallia pectoralis</name>
    <name type="common">Alaska blackfish</name>
    <dbReference type="NCBI Taxonomy" id="75939"/>
    <lineage>
        <taxon>Eukaryota</taxon>
        <taxon>Metazoa</taxon>
        <taxon>Chordata</taxon>
        <taxon>Craniata</taxon>
        <taxon>Vertebrata</taxon>
        <taxon>Euteleostomi</taxon>
        <taxon>Actinopterygii</taxon>
        <taxon>Neopterygii</taxon>
        <taxon>Teleostei</taxon>
        <taxon>Protacanthopterygii</taxon>
        <taxon>Esociformes</taxon>
        <taxon>Umbridae</taxon>
        <taxon>Dallia</taxon>
    </lineage>
</organism>
<dbReference type="EMBL" id="CM055751">
    <property type="protein sequence ID" value="KAJ7993231.1"/>
    <property type="molecule type" value="Genomic_DNA"/>
</dbReference>